<dbReference type="PANTHER" id="PTHR16052">
    <property type="entry name" value="TBCC DOMAIN-CONTAINING PROTEIN 1"/>
    <property type="match status" value="1"/>
</dbReference>
<evidence type="ECO:0000256" key="3">
    <source>
        <dbReference type="ARBA" id="ARBA00008848"/>
    </source>
</evidence>
<keyword evidence="5" id="KW-0963">Cytoplasm</keyword>
<dbReference type="Proteomes" id="UP001217089">
    <property type="component" value="Unassembled WGS sequence"/>
</dbReference>
<dbReference type="InterPro" id="IPR017901">
    <property type="entry name" value="C-CAP_CF_C-like"/>
</dbReference>
<keyword evidence="10" id="KW-1185">Reference proteome</keyword>
<evidence type="ECO:0000313" key="10">
    <source>
        <dbReference type="Proteomes" id="UP001217089"/>
    </source>
</evidence>
<dbReference type="SUPFAM" id="SSF69340">
    <property type="entry name" value="C-terminal domain of adenylylcyclase associated protein"/>
    <property type="match status" value="1"/>
</dbReference>
<dbReference type="InterPro" id="IPR036223">
    <property type="entry name" value="CAP_C_sf"/>
</dbReference>
<sequence>WYFCTCHLLSESMSPLERIDWDQELEICSTQAERDSLKSKVSVSTLKFVLFLYIQQLYKVSLKASLVAGDEWPSARSTSPDLDGNRSTPRGNKTLDDHSHMVFVQNHIHEILELLVEPENYVRSNPGDSAITLSGLESLGFLVAGTVDKCRSLLPLQDIAMLQTIQHRSGYSKLTKSFSLRLVQTWIKDSIVQNPFGISACIASGRRLSWPMSGEDKDHKSENAKRGKIATNAHAVPKEHIKGNKIIIMSQVSKQTISRCSGTLENSSVKIHRCHYSYLYLLSPLRSVTIEKCRNTTIVLGPVETTVYLSHCEQVILIAPCRNVMVSGSTLCTLYVLTPERPMILSGNDTILLAPYHTFYPCLEDHMNKVGIGPNRNLWDQPLCIGPDHRDDTPVWELLPVQEFFTFNIPFEMEGSTQSIPGGLPLKYQKAVSGRQKQIDIWQKMVKESGIHRSQRKEFQVLVESRFHAWLAETGYKRELDSLVVPLQSQNKKS</sequence>
<evidence type="ECO:0000256" key="4">
    <source>
        <dbReference type="ARBA" id="ARBA00017559"/>
    </source>
</evidence>
<dbReference type="InterPro" id="IPR006599">
    <property type="entry name" value="CARP_motif"/>
</dbReference>
<dbReference type="InterPro" id="IPR012945">
    <property type="entry name" value="Tubulin-bd_cofactor_C_dom"/>
</dbReference>
<dbReference type="EMBL" id="JARBDR010000440">
    <property type="protein sequence ID" value="KAJ8312307.1"/>
    <property type="molecule type" value="Genomic_DNA"/>
</dbReference>
<dbReference type="SMART" id="SM00673">
    <property type="entry name" value="CARP"/>
    <property type="match status" value="2"/>
</dbReference>
<comment type="subcellular location">
    <subcellularLocation>
        <location evidence="1">Cytoplasm</location>
        <location evidence="1">Cytoskeleton</location>
        <location evidence="1">Microtubule organizing center</location>
        <location evidence="1">Centrosome</location>
    </subcellularLocation>
    <subcellularLocation>
        <location evidence="2">Cytoplasm</location>
        <location evidence="2">Cytoskeleton</location>
        <location evidence="2">Spindle pole</location>
    </subcellularLocation>
</comment>
<evidence type="ECO:0000313" key="9">
    <source>
        <dbReference type="EMBL" id="KAJ8312307.1"/>
    </source>
</evidence>
<evidence type="ECO:0000256" key="7">
    <source>
        <dbReference type="SAM" id="MobiDB-lite"/>
    </source>
</evidence>
<feature type="non-terminal residue" evidence="9">
    <location>
        <position position="1"/>
    </location>
</feature>
<evidence type="ECO:0000256" key="2">
    <source>
        <dbReference type="ARBA" id="ARBA00004647"/>
    </source>
</evidence>
<gene>
    <name evidence="9" type="ORF">KUTeg_009680</name>
</gene>
<evidence type="ECO:0000259" key="8">
    <source>
        <dbReference type="PROSITE" id="PS51329"/>
    </source>
</evidence>
<accession>A0ABQ9F4M0</accession>
<reference evidence="9 10" key="1">
    <citation type="submission" date="2022-12" db="EMBL/GenBank/DDBJ databases">
        <title>Chromosome-level genome of Tegillarca granosa.</title>
        <authorList>
            <person name="Kim J."/>
        </authorList>
    </citation>
    <scope>NUCLEOTIDE SEQUENCE [LARGE SCALE GENOMIC DNA]</scope>
    <source>
        <strain evidence="9">Teg-2019</strain>
        <tissue evidence="9">Adductor muscle</tissue>
    </source>
</reference>
<dbReference type="Gene3D" id="2.160.20.70">
    <property type="match status" value="1"/>
</dbReference>
<dbReference type="InterPro" id="IPR016098">
    <property type="entry name" value="CAP/MinC_C"/>
</dbReference>
<evidence type="ECO:0000256" key="6">
    <source>
        <dbReference type="ARBA" id="ARBA00023212"/>
    </source>
</evidence>
<keyword evidence="6" id="KW-0206">Cytoskeleton</keyword>
<dbReference type="Pfam" id="PF07986">
    <property type="entry name" value="TBCC"/>
    <property type="match status" value="1"/>
</dbReference>
<comment type="caution">
    <text evidence="9">The sequence shown here is derived from an EMBL/GenBank/DDBJ whole genome shotgun (WGS) entry which is preliminary data.</text>
</comment>
<feature type="region of interest" description="Disordered" evidence="7">
    <location>
        <begin position="72"/>
        <end position="91"/>
    </location>
</feature>
<evidence type="ECO:0000256" key="5">
    <source>
        <dbReference type="ARBA" id="ARBA00022490"/>
    </source>
</evidence>
<name>A0ABQ9F4M0_TEGGR</name>
<dbReference type="PROSITE" id="PS51329">
    <property type="entry name" value="C_CAP_COFACTOR_C"/>
    <property type="match status" value="1"/>
</dbReference>
<feature type="compositionally biased region" description="Polar residues" evidence="7">
    <location>
        <begin position="75"/>
        <end position="91"/>
    </location>
</feature>
<feature type="domain" description="C-CAP/cofactor C-like" evidence="8">
    <location>
        <begin position="237"/>
        <end position="372"/>
    </location>
</feature>
<protein>
    <recommendedName>
        <fullName evidence="4">TBCC domain-containing protein 1</fullName>
    </recommendedName>
</protein>
<dbReference type="PANTHER" id="PTHR16052:SF0">
    <property type="entry name" value="TBCC DOMAIN-CONTAINING PROTEIN 1"/>
    <property type="match status" value="1"/>
</dbReference>
<dbReference type="InterPro" id="IPR039589">
    <property type="entry name" value="TBCC1"/>
</dbReference>
<comment type="similarity">
    <text evidence="3">Belongs to the TBCC family.</text>
</comment>
<organism evidence="9 10">
    <name type="scientific">Tegillarca granosa</name>
    <name type="common">Malaysian cockle</name>
    <name type="synonym">Anadara granosa</name>
    <dbReference type="NCBI Taxonomy" id="220873"/>
    <lineage>
        <taxon>Eukaryota</taxon>
        <taxon>Metazoa</taxon>
        <taxon>Spiralia</taxon>
        <taxon>Lophotrochozoa</taxon>
        <taxon>Mollusca</taxon>
        <taxon>Bivalvia</taxon>
        <taxon>Autobranchia</taxon>
        <taxon>Pteriomorphia</taxon>
        <taxon>Arcoida</taxon>
        <taxon>Arcoidea</taxon>
        <taxon>Arcidae</taxon>
        <taxon>Tegillarca</taxon>
    </lineage>
</organism>
<proteinExistence type="inferred from homology"/>
<evidence type="ECO:0000256" key="1">
    <source>
        <dbReference type="ARBA" id="ARBA00004300"/>
    </source>
</evidence>